<dbReference type="InterPro" id="IPR016677">
    <property type="entry name" value="UCP016817_carboligase"/>
</dbReference>
<accession>D7DIQ0</accession>
<dbReference type="InterPro" id="IPR011761">
    <property type="entry name" value="ATP-grasp"/>
</dbReference>
<dbReference type="EMBL" id="CP002056">
    <property type="protein sequence ID" value="ADI29935.1"/>
    <property type="molecule type" value="Genomic_DNA"/>
</dbReference>
<dbReference type="InterPro" id="IPR003806">
    <property type="entry name" value="ATP-grasp_PylC-type"/>
</dbReference>
<evidence type="ECO:0000256" key="1">
    <source>
        <dbReference type="PROSITE-ProRule" id="PRU00409"/>
    </source>
</evidence>
<proteinExistence type="predicted"/>
<dbReference type="AlphaFoldDB" id="D7DIQ0"/>
<keyword evidence="4" id="KW-1185">Reference proteome</keyword>
<protein>
    <recommendedName>
        <fullName evidence="2">ATP-grasp domain-containing protein</fullName>
    </recommendedName>
</protein>
<feature type="domain" description="ATP-grasp" evidence="2">
    <location>
        <begin position="211"/>
        <end position="280"/>
    </location>
</feature>
<sequence length="369" mass="40835">MKEKLIIAAISARGYVQAAYEQAFRVITLDAFADVDTQVLAEQCFKVKFGENGVDEVDFKHQFSQIEIDDDCCFVYGSLFDTKPALLTWVATRVRVLGNSAETLQIARSFDFFRLLDDLSIVHPEVQLNVPDDANNWLAKSLFSTGGAHVKPASVYKDGDYFQRKIEGVAVSLLFVADGKAATVIGFNQQFCAPTLEMPYRFAGAVSNVVLPLQVQQQFVEAAGKLTAALGLKGINSLDAVLEGEKLWILELNPRLSATFNLYPNLLQLHIGAISGEFVKVSNEFDLAKMSTSKAELILYADQVLNIPVDFSWPDWVADIPSFENESIKIAENEPICTVFAEAQDASAAQQLVLQKTKILKRELLHDSK</sequence>
<dbReference type="Gene3D" id="3.30.470.20">
    <property type="entry name" value="ATP-grasp fold, B domain"/>
    <property type="match status" value="1"/>
</dbReference>
<dbReference type="GO" id="GO:0005524">
    <property type="term" value="F:ATP binding"/>
    <property type="evidence" value="ECO:0007669"/>
    <property type="project" value="UniProtKB-UniRule"/>
</dbReference>
<dbReference type="STRING" id="666681.M301_1555"/>
<name>D7DIQ0_METV0</name>
<evidence type="ECO:0000259" key="2">
    <source>
        <dbReference type="PROSITE" id="PS50975"/>
    </source>
</evidence>
<dbReference type="InterPro" id="IPR005479">
    <property type="entry name" value="CPAse_ATP-bd"/>
</dbReference>
<dbReference type="RefSeq" id="WP_013148247.1">
    <property type="nucleotide sequence ID" value="NC_014207.1"/>
</dbReference>
<gene>
    <name evidence="3" type="ordered locus">M301_1555</name>
</gene>
<dbReference type="PIRSF" id="PIRSF016817">
    <property type="entry name" value="UCP016817_carboligase"/>
    <property type="match status" value="1"/>
</dbReference>
<dbReference type="PROSITE" id="PS50975">
    <property type="entry name" value="ATP_GRASP"/>
    <property type="match status" value="1"/>
</dbReference>
<dbReference type="PROSITE" id="PS00867">
    <property type="entry name" value="CPSASE_2"/>
    <property type="match status" value="1"/>
</dbReference>
<reference evidence="3 4" key="2">
    <citation type="journal article" date="2011" name="J. Bacteriol.">
        <title>Genomes of three methylotrophs from a single niche uncover genetic and metabolic divergence of Methylophilaceae.</title>
        <authorList>
            <person name="Lapidus A."/>
            <person name="Clum A."/>
            <person name="Labutti K."/>
            <person name="Kaluzhnaya M.G."/>
            <person name="Lim S."/>
            <person name="Beck D.A."/>
            <person name="Glavina Del Rio T."/>
            <person name="Nolan M."/>
            <person name="Mavromatis K."/>
            <person name="Huntemann M."/>
            <person name="Lucas S."/>
            <person name="Lidstrom M.E."/>
            <person name="Ivanova N."/>
            <person name="Chistoserdova L."/>
        </authorList>
    </citation>
    <scope>NUCLEOTIDE SEQUENCE [LARGE SCALE GENOMIC DNA]</scope>
    <source>
        <strain evidence="3 4">301</strain>
    </source>
</reference>
<dbReference type="Pfam" id="PF02655">
    <property type="entry name" value="ATP-grasp_3"/>
    <property type="match status" value="1"/>
</dbReference>
<dbReference type="GO" id="GO:0046872">
    <property type="term" value="F:metal ion binding"/>
    <property type="evidence" value="ECO:0007669"/>
    <property type="project" value="InterPro"/>
</dbReference>
<keyword evidence="1" id="KW-0067">ATP-binding</keyword>
<evidence type="ECO:0000313" key="4">
    <source>
        <dbReference type="Proteomes" id="UP000000383"/>
    </source>
</evidence>
<evidence type="ECO:0000313" key="3">
    <source>
        <dbReference type="EMBL" id="ADI29935.1"/>
    </source>
</evidence>
<keyword evidence="1" id="KW-0547">Nucleotide-binding</keyword>
<organism evidence="3 4">
    <name type="scientific">Methylotenera versatilis (strain 301)</name>
    <dbReference type="NCBI Taxonomy" id="666681"/>
    <lineage>
        <taxon>Bacteria</taxon>
        <taxon>Pseudomonadati</taxon>
        <taxon>Pseudomonadota</taxon>
        <taxon>Betaproteobacteria</taxon>
        <taxon>Nitrosomonadales</taxon>
        <taxon>Methylophilaceae</taxon>
        <taxon>Methylotenera</taxon>
    </lineage>
</organism>
<dbReference type="eggNOG" id="COG2232">
    <property type="taxonomic scope" value="Bacteria"/>
</dbReference>
<dbReference type="HOGENOM" id="CLU_057102_1_0_4"/>
<dbReference type="SUPFAM" id="SSF56059">
    <property type="entry name" value="Glutathione synthetase ATP-binding domain-like"/>
    <property type="match status" value="1"/>
</dbReference>
<reference evidence="4" key="1">
    <citation type="submission" date="2010-05" db="EMBL/GenBank/DDBJ databases">
        <title>Complete sequence of Methylotenera sp. 301.</title>
        <authorList>
            <person name="Lucas S."/>
            <person name="Copeland A."/>
            <person name="Lapidus A."/>
            <person name="Cheng J.-F."/>
            <person name="Bruce D."/>
            <person name="Goodwin L."/>
            <person name="Pitluck S."/>
            <person name="Clum A."/>
            <person name="Land M."/>
            <person name="Hauser L."/>
            <person name="Kyrpides N."/>
            <person name="Ivanova N."/>
            <person name="Chistoservova L."/>
            <person name="Kalyuzhnaya M."/>
            <person name="Woyke T."/>
        </authorList>
    </citation>
    <scope>NUCLEOTIDE SEQUENCE [LARGE SCALE GENOMIC DNA]</scope>
    <source>
        <strain evidence="4">301</strain>
    </source>
</reference>
<dbReference type="KEGG" id="meh:M301_1555"/>
<dbReference type="Proteomes" id="UP000000383">
    <property type="component" value="Chromosome"/>
</dbReference>